<dbReference type="RefSeq" id="WP_350242205.1">
    <property type="nucleotide sequence ID" value="NZ_CP158298.1"/>
</dbReference>
<evidence type="ECO:0000256" key="1">
    <source>
        <dbReference type="ARBA" id="ARBA00023002"/>
    </source>
</evidence>
<dbReference type="KEGG" id="dsc:ABOD76_03680"/>
<dbReference type="PANTHER" id="PTHR43157:SF31">
    <property type="entry name" value="PHOSPHATIDYLINOSITOL-GLYCAN BIOSYNTHESIS CLASS F PROTEIN"/>
    <property type="match status" value="1"/>
</dbReference>
<dbReference type="InterPro" id="IPR002347">
    <property type="entry name" value="SDR_fam"/>
</dbReference>
<name>A0AAU7U6K9_9DEIO</name>
<geneLocation type="plasmid" evidence="2">
    <name>pDson03</name>
</geneLocation>
<dbReference type="EMBL" id="CP158298">
    <property type="protein sequence ID" value="XBV84167.1"/>
    <property type="molecule type" value="Genomic_DNA"/>
</dbReference>
<sequence>MNVERLDGRIAVVTGGSSGVGLAAAKGLARLGARTILISRREQSAKRAVDEIKRITGNPAVEFALCDLTDPVAVQALIHDLEKQIPHIAVLVSAAGSVGEQGVTSSGIPRAFATNYLGHFFLIRAALPLLNAAPDGRILIVGVMPALIRRLRTVSYSAVGPEMSSTALMNQAVAWKLLLAHHLAVTHPGGPSINVFHPGLIRSNLLSGGTIAAKAIGAIFNRFAKDHCVVVEYLASSSAVTGASGNMFDDRGRRVNLPSIVTAEHADNVWKASVAMTERALGG</sequence>
<dbReference type="InterPro" id="IPR036291">
    <property type="entry name" value="NAD(P)-bd_dom_sf"/>
</dbReference>
<organism evidence="2">
    <name type="scientific">Deinococcus sonorensis KR-87</name>
    <dbReference type="NCBI Taxonomy" id="694439"/>
    <lineage>
        <taxon>Bacteria</taxon>
        <taxon>Thermotogati</taxon>
        <taxon>Deinococcota</taxon>
        <taxon>Deinococci</taxon>
        <taxon>Deinococcales</taxon>
        <taxon>Deinococcaceae</taxon>
        <taxon>Deinococcus</taxon>
    </lineage>
</organism>
<dbReference type="PRINTS" id="PR00081">
    <property type="entry name" value="GDHRDH"/>
</dbReference>
<accession>A0AAU7U6K9</accession>
<dbReference type="AlphaFoldDB" id="A0AAU7U6K9"/>
<protein>
    <submittedName>
        <fullName evidence="2">SDR family NAD(P)-dependent oxidoreductase</fullName>
    </submittedName>
</protein>
<keyword evidence="1" id="KW-0560">Oxidoreductase</keyword>
<dbReference type="PANTHER" id="PTHR43157">
    <property type="entry name" value="PHOSPHATIDYLINOSITOL-GLYCAN BIOSYNTHESIS CLASS F PROTEIN-RELATED"/>
    <property type="match status" value="1"/>
</dbReference>
<dbReference type="Gene3D" id="3.40.50.720">
    <property type="entry name" value="NAD(P)-binding Rossmann-like Domain"/>
    <property type="match status" value="1"/>
</dbReference>
<proteinExistence type="predicted"/>
<dbReference type="GO" id="GO:0016491">
    <property type="term" value="F:oxidoreductase activity"/>
    <property type="evidence" value="ECO:0007669"/>
    <property type="project" value="UniProtKB-KW"/>
</dbReference>
<gene>
    <name evidence="2" type="ORF">ABOD76_03680</name>
</gene>
<evidence type="ECO:0000313" key="2">
    <source>
        <dbReference type="EMBL" id="XBV84167.1"/>
    </source>
</evidence>
<dbReference type="Pfam" id="PF00106">
    <property type="entry name" value="adh_short"/>
    <property type="match status" value="1"/>
</dbReference>
<dbReference type="SUPFAM" id="SSF51735">
    <property type="entry name" value="NAD(P)-binding Rossmann-fold domains"/>
    <property type="match status" value="1"/>
</dbReference>
<reference evidence="2" key="1">
    <citation type="submission" date="2024-06" db="EMBL/GenBank/DDBJ databases">
        <title>Draft Genome Sequence of Deinococcus sonorensis Type Strain KR-87, a Biofilm Producing Representative of the Genus Deinococcus.</title>
        <authorList>
            <person name="Boren L.S."/>
            <person name="Grosso R.A."/>
            <person name="Hugenberg-Cox A.N."/>
            <person name="Hill J.T.E."/>
            <person name="Albert C.M."/>
            <person name="Tuohy J.M."/>
        </authorList>
    </citation>
    <scope>NUCLEOTIDE SEQUENCE</scope>
    <source>
        <strain evidence="2">KR-87</strain>
        <plasmid evidence="2">pDson03</plasmid>
    </source>
</reference>
<keyword evidence="2" id="KW-0614">Plasmid</keyword>